<dbReference type="Pfam" id="PF10181">
    <property type="entry name" value="PIG-H"/>
    <property type="match status" value="1"/>
</dbReference>
<dbReference type="OrthoDB" id="244190at2759"/>
<dbReference type="PANTHER" id="PTHR15231:SF1">
    <property type="entry name" value="PHOSPHATIDYLINOSITOL N-ACETYLGLUCOSAMINYLTRANSFERASE SUBUNIT H"/>
    <property type="match status" value="1"/>
</dbReference>
<dbReference type="InterPro" id="IPR044215">
    <property type="entry name" value="PIG-H"/>
</dbReference>
<proteinExistence type="inferred from homology"/>
<keyword evidence="6" id="KW-0328">Glycosyltransferase</keyword>
<reference evidence="6 7" key="1">
    <citation type="journal article" date="2019" name="Sci. Rep.">
        <title>Comparative genomics of chytrid fungi reveal insights into the obligate biotrophic and pathogenic lifestyle of Synchytrium endobioticum.</title>
        <authorList>
            <person name="van de Vossenberg B.T.L.H."/>
            <person name="Warris S."/>
            <person name="Nguyen H.D.T."/>
            <person name="van Gent-Pelzer M.P.E."/>
            <person name="Joly D.L."/>
            <person name="van de Geest H.C."/>
            <person name="Bonants P.J.M."/>
            <person name="Smith D.S."/>
            <person name="Levesque C.A."/>
            <person name="van der Lee T.A.J."/>
        </authorList>
    </citation>
    <scope>NUCLEOTIDE SEQUENCE [LARGE SCALE GENOMIC DNA]</scope>
    <source>
        <strain evidence="6 7">CBS 675.73</strain>
    </source>
</reference>
<evidence type="ECO:0000256" key="4">
    <source>
        <dbReference type="SAM" id="MobiDB-lite"/>
    </source>
</evidence>
<feature type="coiled-coil region" evidence="3">
    <location>
        <begin position="498"/>
        <end position="532"/>
    </location>
</feature>
<dbReference type="Gene3D" id="1.20.5.110">
    <property type="match status" value="1"/>
</dbReference>
<dbReference type="Proteomes" id="UP000320333">
    <property type="component" value="Unassembled WGS sequence"/>
</dbReference>
<dbReference type="AlphaFoldDB" id="A0A507DL56"/>
<dbReference type="SUPFAM" id="SSF58038">
    <property type="entry name" value="SNARE fusion complex"/>
    <property type="match status" value="1"/>
</dbReference>
<feature type="compositionally biased region" description="Polar residues" evidence="4">
    <location>
        <begin position="1"/>
        <end position="10"/>
    </location>
</feature>
<dbReference type="GO" id="GO:0016757">
    <property type="term" value="F:glycosyltransferase activity"/>
    <property type="evidence" value="ECO:0007669"/>
    <property type="project" value="UniProtKB-KW"/>
</dbReference>
<dbReference type="PROSITE" id="PS50192">
    <property type="entry name" value="T_SNARE"/>
    <property type="match status" value="1"/>
</dbReference>
<feature type="compositionally biased region" description="Low complexity" evidence="4">
    <location>
        <begin position="11"/>
        <end position="28"/>
    </location>
</feature>
<dbReference type="SMART" id="SM00397">
    <property type="entry name" value="t_SNARE"/>
    <property type="match status" value="1"/>
</dbReference>
<evidence type="ECO:0000256" key="2">
    <source>
        <dbReference type="ARBA" id="ARBA00009610"/>
    </source>
</evidence>
<keyword evidence="3" id="KW-0175">Coiled coil</keyword>
<organism evidence="6 7">
    <name type="scientific">Chytriomyces confervae</name>
    <dbReference type="NCBI Taxonomy" id="246404"/>
    <lineage>
        <taxon>Eukaryota</taxon>
        <taxon>Fungi</taxon>
        <taxon>Fungi incertae sedis</taxon>
        <taxon>Chytridiomycota</taxon>
        <taxon>Chytridiomycota incertae sedis</taxon>
        <taxon>Chytridiomycetes</taxon>
        <taxon>Chytridiales</taxon>
        <taxon>Chytriomycetaceae</taxon>
        <taxon>Chytriomyces</taxon>
    </lineage>
</organism>
<evidence type="ECO:0000313" key="7">
    <source>
        <dbReference type="Proteomes" id="UP000320333"/>
    </source>
</evidence>
<evidence type="ECO:0000256" key="1">
    <source>
        <dbReference type="ARBA" id="ARBA00004687"/>
    </source>
</evidence>
<feature type="domain" description="T-SNARE coiled-coil homology" evidence="5">
    <location>
        <begin position="488"/>
        <end position="543"/>
    </location>
</feature>
<comment type="caution">
    <text evidence="6">The sequence shown here is derived from an EMBL/GenBank/DDBJ whole genome shotgun (WGS) entry which is preliminary data.</text>
</comment>
<keyword evidence="6" id="KW-0808">Transferase</keyword>
<dbReference type="InterPro" id="IPR000727">
    <property type="entry name" value="T_SNARE_dom"/>
</dbReference>
<dbReference type="PANTHER" id="PTHR15231">
    <property type="entry name" value="PHOSPHATIDYLINOSITOL N-ACETYLGLUCOSAMINYLTRANSFERASE SUBUNIT H"/>
    <property type="match status" value="1"/>
</dbReference>
<comment type="pathway">
    <text evidence="1">Glycolipid biosynthesis; glycosylphosphatidylinositol-anchor biosynthesis.</text>
</comment>
<feature type="region of interest" description="Disordered" evidence="4">
    <location>
        <begin position="1"/>
        <end position="92"/>
    </location>
</feature>
<gene>
    <name evidence="6" type="primary">SPT14C</name>
    <name evidence="6" type="ORF">CcCBS67573_g09909</name>
</gene>
<dbReference type="GO" id="GO:0006506">
    <property type="term" value="P:GPI anchor biosynthetic process"/>
    <property type="evidence" value="ECO:0007669"/>
    <property type="project" value="InterPro"/>
</dbReference>
<dbReference type="GO" id="GO:0000506">
    <property type="term" value="C:glycosylphosphatidylinositol-N-acetylglucosaminyltransferase (GPI-GnT) complex"/>
    <property type="evidence" value="ECO:0007669"/>
    <property type="project" value="InterPro"/>
</dbReference>
<comment type="similarity">
    <text evidence="2">Belongs to the PIGH family.</text>
</comment>
<feature type="compositionally biased region" description="Basic and acidic residues" evidence="4">
    <location>
        <begin position="80"/>
        <end position="92"/>
    </location>
</feature>
<protein>
    <submittedName>
        <fullName evidence="6">Phosphatidylinositol N-acetylglucosaminyltransferase</fullName>
    </submittedName>
</protein>
<evidence type="ECO:0000313" key="6">
    <source>
        <dbReference type="EMBL" id="TPX52256.1"/>
    </source>
</evidence>
<dbReference type="STRING" id="246404.A0A507DL56"/>
<name>A0A507DL56_9FUNG</name>
<dbReference type="InterPro" id="IPR019328">
    <property type="entry name" value="PIGH-H_dom"/>
</dbReference>
<evidence type="ECO:0000256" key="3">
    <source>
        <dbReference type="SAM" id="Coils"/>
    </source>
</evidence>
<evidence type="ECO:0000259" key="5">
    <source>
        <dbReference type="PROSITE" id="PS50192"/>
    </source>
</evidence>
<feature type="compositionally biased region" description="Low complexity" evidence="4">
    <location>
        <begin position="63"/>
        <end position="79"/>
    </location>
</feature>
<dbReference type="EMBL" id="QEAP01001057">
    <property type="protein sequence ID" value="TPX52256.1"/>
    <property type="molecule type" value="Genomic_DNA"/>
</dbReference>
<dbReference type="CDD" id="cd15841">
    <property type="entry name" value="SNARE_Qc"/>
    <property type="match status" value="1"/>
</dbReference>
<keyword evidence="7" id="KW-1185">Reference proteome</keyword>
<sequence>MQSKPTIRTGSFSPPMRSSPNPSPTSSSTVLKSAERLDFPAPTLGRRRSLSMHVLGSPTAPISFQSDASQQPPSSTSSKPIDRRASLRIPKNERPDPRFEFLWIQPSDDVSEFVLKMKKGETDSWMCDAVIVGSCIAGLASAVMNMHSVGDVFRSLWIRGPALVLMIWFFWKRGIVHEESILIIRDVGIQTRSRRGFGARTSTFVPISKISQVIVNEGITLFQVRYYIAIVVAEQKDMVVVFESFLPKLRYLKPVFWEVRRMLYGDTPPHRHNHQSHQLPIEANMSSMRDAMQRLEVIRENCVPEAIAAKAAEAGLDEFQRLRKKIHADVKGVRIALKEREDLLMSSGTTPETAEASYKIRIMVKNLKEGSARMTEIVKKEEKRLKAKDPAKVEKLAQQKEILDLTNKHIEEVESLEKRRFNDGYAMDRTDLMAGATNKGISGVGNKGMVGNYGGNYEKRDPFNETELPDIDVEEDFKNMNEKNKMIDQDLEEIGQGVQKLKELAQNMGNELEKQNEDLQDVDKAVNKALDHVDNVNIQMRKAVDGMMAGDKFMMKCVYSPRCFIH</sequence>
<accession>A0A507DL56</accession>